<evidence type="ECO:0000313" key="1">
    <source>
        <dbReference type="EMBL" id="CAI9958198.1"/>
    </source>
</evidence>
<dbReference type="AlphaFoldDB" id="A0AA86V6R4"/>
<sequence length="915" mass="107510">MNQNGLIDQYFPEIYRANARDFLADCFVFSQNDKSYSFEKAIVLSQLGEIVNPQFKFEQIAGMNKVLDAFEIQYRRKLNAKMVIDIFYDYRISKNNIYQTREMVDCFTNMTDAQIKLASCTTADQFIRILQENYYGNTQICEEVVIKLLLRRKKLDILLDPKLSAYVQLKGYFYQDKTYDFSLVQNYLLNGQSFEQQVDSIVKILQFYPLQQRYEVLSALVPEADTSPADNTVIQSVFDKIYYHISAQKLQFVVPKYPPGQSPSFLDIAFLISSSFQQVEDLITSPLLLAQQYKTPFQTKIIKLAVINSLDQLNPFTQFITQNTFLASKFSTLRLKTAEKDSFEHVVNTLNEQTAEEMTFVSEINIQKLIFALPLVNCPIICCEKIDKMCDNIQLLLELNNEPPNNQIKALQGQFQKLLIEMQMRMNKQNAEQFKLQLLQYQYKFPQILANFIFDSVQQTDLSSIYFDMLLSAHPLIQKMFIVKALKFLEISLENEVHKKGHLSKLLKPLACFSLNLIFQTQPLYYFKYISVICLKYLKQGSYLFLFFFREFLSNLFSIASQQIKSRRKETDSQQLSLDAFQSYGHLKHEYMKAFFEYLKEDKIIYEYISIMRVNCFQKLILLENINFEEISDLITQTRNDFLFFLDQQEFDYEFIQKQFEIIQINRQNANIVLFEAIMMNKQINQQQQNKENGLSYILCNQNIHPIPKDVLQYYTTFFSQEDNTVNPFYLFITAPQFFHESIVIFLTRFKDQLIKVLYNFIQFGYVSALSFTKQDTDRFALIIQSILKAVDEQTRIQLLLYHYYLIIQTFQITYSQQLMELHYVIQMNQFQGECKTIIQFTSKCLCDVTKSLDQDTTSVLIRTVALNLKQALTNIDVAELNFQINEIIDSTDELSVLFGFVSIDDLRESIINFV</sequence>
<evidence type="ECO:0000313" key="2">
    <source>
        <dbReference type="EMBL" id="CAL6058307.1"/>
    </source>
</evidence>
<comment type="caution">
    <text evidence="1">The sequence shown here is derived from an EMBL/GenBank/DDBJ whole genome shotgun (WGS) entry which is preliminary data.</text>
</comment>
<proteinExistence type="predicted"/>
<dbReference type="Proteomes" id="UP001642409">
    <property type="component" value="Unassembled WGS sequence"/>
</dbReference>
<dbReference type="EMBL" id="CAXDID020000220">
    <property type="protein sequence ID" value="CAL6058307.1"/>
    <property type="molecule type" value="Genomic_DNA"/>
</dbReference>
<reference evidence="1" key="1">
    <citation type="submission" date="2023-06" db="EMBL/GenBank/DDBJ databases">
        <authorList>
            <person name="Kurt Z."/>
        </authorList>
    </citation>
    <scope>NUCLEOTIDE SEQUENCE</scope>
</reference>
<accession>A0AA86V6R4</accession>
<name>A0AA86V6R4_9EUKA</name>
<organism evidence="1">
    <name type="scientific">Hexamita inflata</name>
    <dbReference type="NCBI Taxonomy" id="28002"/>
    <lineage>
        <taxon>Eukaryota</taxon>
        <taxon>Metamonada</taxon>
        <taxon>Diplomonadida</taxon>
        <taxon>Hexamitidae</taxon>
        <taxon>Hexamitinae</taxon>
        <taxon>Hexamita</taxon>
    </lineage>
</organism>
<gene>
    <name evidence="1" type="ORF">HINF_LOCUS45843</name>
    <name evidence="2" type="ORF">HINF_LOCUS48197</name>
</gene>
<protein>
    <submittedName>
        <fullName evidence="1">Uncharacterized protein</fullName>
    </submittedName>
</protein>
<keyword evidence="3" id="KW-1185">Reference proteome</keyword>
<dbReference type="EMBL" id="CATOUU010000902">
    <property type="protein sequence ID" value="CAI9958198.1"/>
    <property type="molecule type" value="Genomic_DNA"/>
</dbReference>
<reference evidence="2 3" key="2">
    <citation type="submission" date="2024-07" db="EMBL/GenBank/DDBJ databases">
        <authorList>
            <person name="Akdeniz Z."/>
        </authorList>
    </citation>
    <scope>NUCLEOTIDE SEQUENCE [LARGE SCALE GENOMIC DNA]</scope>
</reference>
<evidence type="ECO:0000313" key="3">
    <source>
        <dbReference type="Proteomes" id="UP001642409"/>
    </source>
</evidence>